<keyword evidence="3" id="KW-1185">Reference proteome</keyword>
<gene>
    <name evidence="2" type="ORF">HPG69_003242</name>
</gene>
<reference evidence="2 3" key="1">
    <citation type="journal article" date="2020" name="Mol. Biol. Evol.">
        <title>Interspecific Gene Flow and the Evolution of Specialization in Black and White Rhinoceros.</title>
        <authorList>
            <person name="Moodley Y."/>
            <person name="Westbury M.V."/>
            <person name="Russo I.M."/>
            <person name="Gopalakrishnan S."/>
            <person name="Rakotoarivelo A."/>
            <person name="Olsen R.A."/>
            <person name="Prost S."/>
            <person name="Tunstall T."/>
            <person name="Ryder O.A."/>
            <person name="Dalen L."/>
            <person name="Bruford M.W."/>
        </authorList>
    </citation>
    <scope>NUCLEOTIDE SEQUENCE [LARGE SCALE GENOMIC DNA]</scope>
    <source>
        <strain evidence="2">SBR-YM</strain>
        <tissue evidence="2">Skin</tissue>
    </source>
</reference>
<dbReference type="EMBL" id="JACDTQ010000822">
    <property type="protein sequence ID" value="KAF5925225.1"/>
    <property type="molecule type" value="Genomic_DNA"/>
</dbReference>
<evidence type="ECO:0000313" key="2">
    <source>
        <dbReference type="EMBL" id="KAF5925225.1"/>
    </source>
</evidence>
<feature type="region of interest" description="Disordered" evidence="1">
    <location>
        <begin position="20"/>
        <end position="61"/>
    </location>
</feature>
<feature type="compositionally biased region" description="Basic and acidic residues" evidence="1">
    <location>
        <begin position="47"/>
        <end position="56"/>
    </location>
</feature>
<evidence type="ECO:0000256" key="1">
    <source>
        <dbReference type="SAM" id="MobiDB-lite"/>
    </source>
</evidence>
<comment type="caution">
    <text evidence="2">The sequence shown here is derived from an EMBL/GenBank/DDBJ whole genome shotgun (WGS) entry which is preliminary data.</text>
</comment>
<sequence>MNRSQDILTRLMSAQLPKLQLEGAQQRGDLRGKDKSTGAWPGACGRGDWRSSEQRARGRRAGLQGNRTLLGAGSPARATGRLRCVGRTVGGARAVREPVRWCEHSRPWCGPAAGAWAGSRGSGARRVALSRGGGVGVPELRASAVGTCAWDPRPRAWPAVLPERARRGFGSRFGTSLGGCGCGVGWGPCPRTGSAALAGWLPRPRGKGEPAVCCSLRQLASEGLPPTRGLN</sequence>
<accession>A0A7J7FAZ7</accession>
<organism evidence="2 3">
    <name type="scientific">Diceros bicornis minor</name>
    <name type="common">South-central black rhinoceros</name>
    <dbReference type="NCBI Taxonomy" id="77932"/>
    <lineage>
        <taxon>Eukaryota</taxon>
        <taxon>Metazoa</taxon>
        <taxon>Chordata</taxon>
        <taxon>Craniata</taxon>
        <taxon>Vertebrata</taxon>
        <taxon>Euteleostomi</taxon>
        <taxon>Mammalia</taxon>
        <taxon>Eutheria</taxon>
        <taxon>Laurasiatheria</taxon>
        <taxon>Perissodactyla</taxon>
        <taxon>Rhinocerotidae</taxon>
        <taxon>Diceros</taxon>
    </lineage>
</organism>
<evidence type="ECO:0000313" key="3">
    <source>
        <dbReference type="Proteomes" id="UP000551758"/>
    </source>
</evidence>
<protein>
    <submittedName>
        <fullName evidence="2">Uncharacterized protein</fullName>
    </submittedName>
</protein>
<proteinExistence type="predicted"/>
<dbReference type="AlphaFoldDB" id="A0A7J7FAZ7"/>
<dbReference type="Proteomes" id="UP000551758">
    <property type="component" value="Unassembled WGS sequence"/>
</dbReference>
<name>A0A7J7FAZ7_DICBM</name>